<reference evidence="1" key="2">
    <citation type="journal article" date="2015" name="Data Brief">
        <title>Shoot transcriptome of the giant reed, Arundo donax.</title>
        <authorList>
            <person name="Barrero R.A."/>
            <person name="Guerrero F.D."/>
            <person name="Moolhuijzen P."/>
            <person name="Goolsby J.A."/>
            <person name="Tidwell J."/>
            <person name="Bellgard S.E."/>
            <person name="Bellgard M.I."/>
        </authorList>
    </citation>
    <scope>NUCLEOTIDE SEQUENCE</scope>
    <source>
        <tissue evidence="1">Shoot tissue taken approximately 20 cm above the soil surface</tissue>
    </source>
</reference>
<name>A0A0A8ZJI1_ARUDO</name>
<organism evidence="1">
    <name type="scientific">Arundo donax</name>
    <name type="common">Giant reed</name>
    <name type="synonym">Donax arundinaceus</name>
    <dbReference type="NCBI Taxonomy" id="35708"/>
    <lineage>
        <taxon>Eukaryota</taxon>
        <taxon>Viridiplantae</taxon>
        <taxon>Streptophyta</taxon>
        <taxon>Embryophyta</taxon>
        <taxon>Tracheophyta</taxon>
        <taxon>Spermatophyta</taxon>
        <taxon>Magnoliopsida</taxon>
        <taxon>Liliopsida</taxon>
        <taxon>Poales</taxon>
        <taxon>Poaceae</taxon>
        <taxon>PACMAD clade</taxon>
        <taxon>Arundinoideae</taxon>
        <taxon>Arundineae</taxon>
        <taxon>Arundo</taxon>
    </lineage>
</organism>
<protein>
    <submittedName>
        <fullName evidence="1">Uncharacterized protein</fullName>
    </submittedName>
</protein>
<sequence>MVGPMHPCGFDLSFLNPFFLDIPVLPCLHYTKTKW</sequence>
<accession>A0A0A8ZJI1</accession>
<reference evidence="1" key="1">
    <citation type="submission" date="2014-09" db="EMBL/GenBank/DDBJ databases">
        <authorList>
            <person name="Magalhaes I.L.F."/>
            <person name="Oliveira U."/>
            <person name="Santos F.R."/>
            <person name="Vidigal T.H.D.A."/>
            <person name="Brescovit A.D."/>
            <person name="Santos A.J."/>
        </authorList>
    </citation>
    <scope>NUCLEOTIDE SEQUENCE</scope>
    <source>
        <tissue evidence="1">Shoot tissue taken approximately 20 cm above the soil surface</tissue>
    </source>
</reference>
<proteinExistence type="predicted"/>
<dbReference type="EMBL" id="GBRH01258929">
    <property type="protein sequence ID" value="JAD38966.1"/>
    <property type="molecule type" value="Transcribed_RNA"/>
</dbReference>
<evidence type="ECO:0000313" key="1">
    <source>
        <dbReference type="EMBL" id="JAD38966.1"/>
    </source>
</evidence>
<dbReference type="AlphaFoldDB" id="A0A0A8ZJI1"/>